<keyword evidence="3" id="KW-1185">Reference proteome</keyword>
<name>A0A5J9WGN2_9POAL</name>
<evidence type="ECO:0000313" key="2">
    <source>
        <dbReference type="EMBL" id="TVU47469.1"/>
    </source>
</evidence>
<dbReference type="Proteomes" id="UP000324897">
    <property type="component" value="Chromosome 5"/>
</dbReference>
<dbReference type="OrthoDB" id="743446at2759"/>
<dbReference type="Gramene" id="TVU47469">
    <property type="protein sequence ID" value="TVU47469"/>
    <property type="gene ID" value="EJB05_07072"/>
</dbReference>
<sequence>MTAVMERKQQQAKRTLPRRGQVKARIFASLFRCFFPKTAPRKEESGTKSKEAGGSRVTPGG</sequence>
<comment type="caution">
    <text evidence="2">The sequence shown here is derived from an EMBL/GenBank/DDBJ whole genome shotgun (WGS) entry which is preliminary data.</text>
</comment>
<feature type="compositionally biased region" description="Basic and acidic residues" evidence="1">
    <location>
        <begin position="40"/>
        <end position="53"/>
    </location>
</feature>
<protein>
    <submittedName>
        <fullName evidence="2">Uncharacterized protein</fullName>
    </submittedName>
</protein>
<proteinExistence type="predicted"/>
<dbReference type="EMBL" id="RWGY01000004">
    <property type="protein sequence ID" value="TVU47469.1"/>
    <property type="molecule type" value="Genomic_DNA"/>
</dbReference>
<accession>A0A5J9WGN2</accession>
<organism evidence="2 3">
    <name type="scientific">Eragrostis curvula</name>
    <name type="common">weeping love grass</name>
    <dbReference type="NCBI Taxonomy" id="38414"/>
    <lineage>
        <taxon>Eukaryota</taxon>
        <taxon>Viridiplantae</taxon>
        <taxon>Streptophyta</taxon>
        <taxon>Embryophyta</taxon>
        <taxon>Tracheophyta</taxon>
        <taxon>Spermatophyta</taxon>
        <taxon>Magnoliopsida</taxon>
        <taxon>Liliopsida</taxon>
        <taxon>Poales</taxon>
        <taxon>Poaceae</taxon>
        <taxon>PACMAD clade</taxon>
        <taxon>Chloridoideae</taxon>
        <taxon>Eragrostideae</taxon>
        <taxon>Eragrostidinae</taxon>
        <taxon>Eragrostis</taxon>
    </lineage>
</organism>
<feature type="non-terminal residue" evidence="2">
    <location>
        <position position="1"/>
    </location>
</feature>
<feature type="region of interest" description="Disordered" evidence="1">
    <location>
        <begin position="38"/>
        <end position="61"/>
    </location>
</feature>
<evidence type="ECO:0000313" key="3">
    <source>
        <dbReference type="Proteomes" id="UP000324897"/>
    </source>
</evidence>
<evidence type="ECO:0000256" key="1">
    <source>
        <dbReference type="SAM" id="MobiDB-lite"/>
    </source>
</evidence>
<reference evidence="2 3" key="1">
    <citation type="journal article" date="2019" name="Sci. Rep.">
        <title>A high-quality genome of Eragrostis curvula grass provides insights into Poaceae evolution and supports new strategies to enhance forage quality.</title>
        <authorList>
            <person name="Carballo J."/>
            <person name="Santos B.A.C.M."/>
            <person name="Zappacosta D."/>
            <person name="Garbus I."/>
            <person name="Selva J.P."/>
            <person name="Gallo C.A."/>
            <person name="Diaz A."/>
            <person name="Albertini E."/>
            <person name="Caccamo M."/>
            <person name="Echenique V."/>
        </authorList>
    </citation>
    <scope>NUCLEOTIDE SEQUENCE [LARGE SCALE GENOMIC DNA]</scope>
    <source>
        <strain evidence="3">cv. Victoria</strain>
        <tissue evidence="2">Leaf</tissue>
    </source>
</reference>
<feature type="region of interest" description="Disordered" evidence="1">
    <location>
        <begin position="1"/>
        <end position="20"/>
    </location>
</feature>
<gene>
    <name evidence="2" type="ORF">EJB05_07072</name>
</gene>
<dbReference type="AlphaFoldDB" id="A0A5J9WGN2"/>